<keyword evidence="10" id="KW-0067">ATP-binding</keyword>
<evidence type="ECO:0000313" key="17">
    <source>
        <dbReference type="Proteomes" id="UP000316242"/>
    </source>
</evidence>
<feature type="transmembrane region" description="Helical" evidence="14">
    <location>
        <begin position="186"/>
        <end position="208"/>
    </location>
</feature>
<dbReference type="InterPro" id="IPR039506">
    <property type="entry name" value="SPOB_a"/>
</dbReference>
<keyword evidence="13 14" id="KW-0472">Membrane</keyword>
<dbReference type="PRINTS" id="PR00344">
    <property type="entry name" value="BCTRLSENSOR"/>
</dbReference>
<reference evidence="16 17" key="1">
    <citation type="submission" date="2019-06" db="EMBL/GenBank/DDBJ databases">
        <title>Whole genome shotgun sequence of Glutamicibacter nicotianae NBRC 14234.</title>
        <authorList>
            <person name="Hosoyama A."/>
            <person name="Uohara A."/>
            <person name="Ohji S."/>
            <person name="Ichikawa N."/>
        </authorList>
    </citation>
    <scope>NUCLEOTIDE SEQUENCE [LARGE SCALE GENOMIC DNA]</scope>
    <source>
        <strain evidence="16 17">NBRC 14234</strain>
    </source>
</reference>
<evidence type="ECO:0000256" key="14">
    <source>
        <dbReference type="SAM" id="Phobius"/>
    </source>
</evidence>
<comment type="caution">
    <text evidence="16">The sequence shown here is derived from an EMBL/GenBank/DDBJ whole genome shotgun (WGS) entry which is preliminary data.</text>
</comment>
<sequence length="568" mass="60562">MLGGMFRSGAGTRHFASRIMRLQFLVVGVLIVLVTAGTLFASYDRVYSKAEDTSLTIARTVAVLPEVVEQVSRYAQQDKLDPQALAEGELQRLADAVIEQEQAYFVVITEDRGLRLSHPNPEELGQMVSTDPVALEGIEAVSREHGTLGESVRAKVPIYAASGDVVGEVSVGVTTDSLTGALLESFAWIVLFAVLAAAVAVFAGRVTVRRLKRQTLGLEPAEIAQLVRDQQAVLYGVTEGVMGIGADKRITVRNKAARQLLGLPHRTELEDVVGRHFESAGLDPRLVKAIKECDPAPVRIGANGNSLIARVNKVVRDGVDLGLVVLLHDVTTLEALGTKLDAVQDMADALRAQRHEFANRMHAVLGLINLGKIEQAEDYLREVMEAGPKIAQVPGLEAIQDAYLAAFISAKAVRAHELGIELRVSPQSMLFGQIASAHDAQDATAVLGNLLDNAFTAALSADAEPWVEIDLLSEGNTLHIAVADSGPGITTDEDVFARDVSTGSHLGNEHGRGVGLPLIKRLAQARSGDVWIADRGTDGSGAVFAARLPAVLAEPSSSENDHSEGVQL</sequence>
<dbReference type="GO" id="GO:0016301">
    <property type="term" value="F:kinase activity"/>
    <property type="evidence" value="ECO:0007669"/>
    <property type="project" value="UniProtKB-KW"/>
</dbReference>
<evidence type="ECO:0000256" key="11">
    <source>
        <dbReference type="ARBA" id="ARBA00022989"/>
    </source>
</evidence>
<dbReference type="InterPro" id="IPR004358">
    <property type="entry name" value="Sig_transdc_His_kin-like_C"/>
</dbReference>
<organism evidence="16 17">
    <name type="scientific">Glutamicibacter nicotianae</name>
    <name type="common">Arthrobacter nicotianae</name>
    <dbReference type="NCBI Taxonomy" id="37929"/>
    <lineage>
        <taxon>Bacteria</taxon>
        <taxon>Bacillati</taxon>
        <taxon>Actinomycetota</taxon>
        <taxon>Actinomycetes</taxon>
        <taxon>Micrococcales</taxon>
        <taxon>Micrococcaceae</taxon>
        <taxon>Glutamicibacter</taxon>
    </lineage>
</organism>
<keyword evidence="8" id="KW-0547">Nucleotide-binding</keyword>
<keyword evidence="12" id="KW-0902">Two-component regulatory system</keyword>
<dbReference type="InterPro" id="IPR003594">
    <property type="entry name" value="HATPase_dom"/>
</dbReference>
<evidence type="ECO:0000256" key="8">
    <source>
        <dbReference type="ARBA" id="ARBA00022741"/>
    </source>
</evidence>
<comment type="subcellular location">
    <subcellularLocation>
        <location evidence="2">Cell membrane</location>
        <topology evidence="2">Multi-pass membrane protein</topology>
    </subcellularLocation>
</comment>
<dbReference type="SUPFAM" id="SSF55874">
    <property type="entry name" value="ATPase domain of HSP90 chaperone/DNA topoisomerase II/histidine kinase"/>
    <property type="match status" value="1"/>
</dbReference>
<gene>
    <name evidence="16" type="ORF">ANI01nite_13610</name>
</gene>
<evidence type="ECO:0000259" key="15">
    <source>
        <dbReference type="PROSITE" id="PS50109"/>
    </source>
</evidence>
<keyword evidence="11 14" id="KW-1133">Transmembrane helix</keyword>
<accession>A0ABQ0RK24</accession>
<keyword evidence="9 16" id="KW-0418">Kinase</keyword>
<keyword evidence="17" id="KW-1185">Reference proteome</keyword>
<evidence type="ECO:0000256" key="10">
    <source>
        <dbReference type="ARBA" id="ARBA00022840"/>
    </source>
</evidence>
<comment type="catalytic activity">
    <reaction evidence="1">
        <text>ATP + protein L-histidine = ADP + protein N-phospho-L-histidine.</text>
        <dbReference type="EC" id="2.7.13.3"/>
    </reaction>
</comment>
<keyword evidence="5" id="KW-0597">Phosphoprotein</keyword>
<dbReference type="SUPFAM" id="SSF55890">
    <property type="entry name" value="Sporulation response regulatory protein Spo0B"/>
    <property type="match status" value="1"/>
</dbReference>
<dbReference type="Pfam" id="PF17203">
    <property type="entry name" value="sCache_3_2"/>
    <property type="match status" value="1"/>
</dbReference>
<proteinExistence type="predicted"/>
<dbReference type="SUPFAM" id="SSF103190">
    <property type="entry name" value="Sensory domain-like"/>
    <property type="match status" value="1"/>
</dbReference>
<dbReference type="InterPro" id="IPR016120">
    <property type="entry name" value="Sig_transdc_His_kin_SpoOB"/>
</dbReference>
<evidence type="ECO:0000256" key="6">
    <source>
        <dbReference type="ARBA" id="ARBA00022679"/>
    </source>
</evidence>
<dbReference type="InterPro" id="IPR033463">
    <property type="entry name" value="sCache_3"/>
</dbReference>
<dbReference type="Pfam" id="PF14689">
    <property type="entry name" value="SPOB_a"/>
    <property type="match status" value="1"/>
</dbReference>
<dbReference type="EMBL" id="BJNE01000004">
    <property type="protein sequence ID" value="GEC12158.1"/>
    <property type="molecule type" value="Genomic_DNA"/>
</dbReference>
<evidence type="ECO:0000256" key="4">
    <source>
        <dbReference type="ARBA" id="ARBA00022475"/>
    </source>
</evidence>
<evidence type="ECO:0000256" key="12">
    <source>
        <dbReference type="ARBA" id="ARBA00023012"/>
    </source>
</evidence>
<dbReference type="InterPro" id="IPR036890">
    <property type="entry name" value="HATPase_C_sf"/>
</dbReference>
<dbReference type="Pfam" id="PF02518">
    <property type="entry name" value="HATPase_c"/>
    <property type="match status" value="1"/>
</dbReference>
<dbReference type="PANTHER" id="PTHR43547">
    <property type="entry name" value="TWO-COMPONENT HISTIDINE KINASE"/>
    <property type="match status" value="1"/>
</dbReference>
<dbReference type="InterPro" id="IPR029151">
    <property type="entry name" value="Sensor-like_sf"/>
</dbReference>
<protein>
    <recommendedName>
        <fullName evidence="3">histidine kinase</fullName>
        <ecNumber evidence="3">2.7.13.3</ecNumber>
    </recommendedName>
</protein>
<evidence type="ECO:0000256" key="2">
    <source>
        <dbReference type="ARBA" id="ARBA00004651"/>
    </source>
</evidence>
<evidence type="ECO:0000256" key="13">
    <source>
        <dbReference type="ARBA" id="ARBA00023136"/>
    </source>
</evidence>
<dbReference type="Gene3D" id="1.10.287.130">
    <property type="match status" value="1"/>
</dbReference>
<dbReference type="Proteomes" id="UP000316242">
    <property type="component" value="Unassembled WGS sequence"/>
</dbReference>
<evidence type="ECO:0000256" key="7">
    <source>
        <dbReference type="ARBA" id="ARBA00022692"/>
    </source>
</evidence>
<feature type="domain" description="Histidine kinase" evidence="15">
    <location>
        <begin position="331"/>
        <end position="552"/>
    </location>
</feature>
<evidence type="ECO:0000256" key="1">
    <source>
        <dbReference type="ARBA" id="ARBA00000085"/>
    </source>
</evidence>
<keyword evidence="4" id="KW-1003">Cell membrane</keyword>
<dbReference type="PROSITE" id="PS50109">
    <property type="entry name" value="HIS_KIN"/>
    <property type="match status" value="1"/>
</dbReference>
<name>A0ABQ0RK24_GLUNI</name>
<dbReference type="Gene3D" id="3.30.565.10">
    <property type="entry name" value="Histidine kinase-like ATPase, C-terminal domain"/>
    <property type="match status" value="1"/>
</dbReference>
<evidence type="ECO:0000256" key="5">
    <source>
        <dbReference type="ARBA" id="ARBA00022553"/>
    </source>
</evidence>
<evidence type="ECO:0000256" key="9">
    <source>
        <dbReference type="ARBA" id="ARBA00022777"/>
    </source>
</evidence>
<keyword evidence="7 14" id="KW-0812">Transmembrane</keyword>
<keyword evidence="6" id="KW-0808">Transferase</keyword>
<dbReference type="Gene3D" id="3.30.450.20">
    <property type="entry name" value="PAS domain"/>
    <property type="match status" value="2"/>
</dbReference>
<evidence type="ECO:0000256" key="3">
    <source>
        <dbReference type="ARBA" id="ARBA00012438"/>
    </source>
</evidence>
<feature type="transmembrane region" description="Helical" evidence="14">
    <location>
        <begin position="21"/>
        <end position="43"/>
    </location>
</feature>
<dbReference type="InterPro" id="IPR005467">
    <property type="entry name" value="His_kinase_dom"/>
</dbReference>
<evidence type="ECO:0000313" key="16">
    <source>
        <dbReference type="EMBL" id="GEC12158.1"/>
    </source>
</evidence>
<dbReference type="SMART" id="SM00387">
    <property type="entry name" value="HATPase_c"/>
    <property type="match status" value="1"/>
</dbReference>
<dbReference type="EC" id="2.7.13.3" evidence="3"/>
<dbReference type="PANTHER" id="PTHR43547:SF10">
    <property type="entry name" value="SENSOR HISTIDINE KINASE DCUS"/>
    <property type="match status" value="1"/>
</dbReference>